<evidence type="ECO:0000256" key="5">
    <source>
        <dbReference type="ARBA" id="ARBA00023065"/>
    </source>
</evidence>
<sequence length="189" mass="21178">MEDKPPIQVFGVEGRYATALYSAASKSKTLDTVEKDLNTIRDTLAKDVRLREFCVNPSLQRAAKVTEFGKVLDKLKANPQTKNMFITLAENGRLARINVVLDKFAQIMSAHRGEVACVVRTAKALDRTMEQELRTALNEFLKPGEKLHLTLQTDPTLIGGMVVSIGDRFVDMSIARKVRTYREALEQPL</sequence>
<dbReference type="Pfam" id="PF00213">
    <property type="entry name" value="OSCP"/>
    <property type="match status" value="1"/>
</dbReference>
<evidence type="ECO:0000256" key="3">
    <source>
        <dbReference type="ARBA" id="ARBA00022448"/>
    </source>
</evidence>
<proteinExistence type="inferred from homology"/>
<evidence type="ECO:0000256" key="8">
    <source>
        <dbReference type="ARBA" id="ARBA00033369"/>
    </source>
</evidence>
<comment type="similarity">
    <text evidence="2">Belongs to the ATPase delta chain family.</text>
</comment>
<dbReference type="AlphaFoldDB" id="A0A183B1B0"/>
<evidence type="ECO:0000256" key="6">
    <source>
        <dbReference type="ARBA" id="ARBA00023136"/>
    </source>
</evidence>
<dbReference type="Proteomes" id="UP000272942">
    <property type="component" value="Unassembled WGS sequence"/>
</dbReference>
<evidence type="ECO:0000256" key="1">
    <source>
        <dbReference type="ARBA" id="ARBA00004370"/>
    </source>
</evidence>
<name>A0A183B1B0_9TREM</name>
<dbReference type="InterPro" id="IPR000711">
    <property type="entry name" value="ATPase_OSCP/dsu"/>
</dbReference>
<dbReference type="HAMAP" id="MF_01416">
    <property type="entry name" value="ATP_synth_delta_bact"/>
    <property type="match status" value="1"/>
</dbReference>
<dbReference type="GO" id="GO:0046933">
    <property type="term" value="F:proton-transporting ATP synthase activity, rotational mechanism"/>
    <property type="evidence" value="ECO:0007669"/>
    <property type="project" value="InterPro"/>
</dbReference>
<gene>
    <name evidence="9" type="ORF">ECPE_LOCUS12995</name>
</gene>
<comment type="subcellular location">
    <subcellularLocation>
        <location evidence="1">Membrane</location>
    </subcellularLocation>
</comment>
<keyword evidence="10" id="KW-1185">Reference proteome</keyword>
<evidence type="ECO:0000256" key="4">
    <source>
        <dbReference type="ARBA" id="ARBA00022781"/>
    </source>
</evidence>
<dbReference type="PRINTS" id="PR00125">
    <property type="entry name" value="ATPASEDELTA"/>
</dbReference>
<evidence type="ECO:0000313" key="11">
    <source>
        <dbReference type="WBParaSite" id="ECPE_0001303301-mRNA-1"/>
    </source>
</evidence>
<evidence type="ECO:0000313" key="9">
    <source>
        <dbReference type="EMBL" id="VDP90267.1"/>
    </source>
</evidence>
<evidence type="ECO:0000256" key="2">
    <source>
        <dbReference type="ARBA" id="ARBA00007046"/>
    </source>
</evidence>
<keyword evidence="7" id="KW-0066">ATP synthesis</keyword>
<dbReference type="WBParaSite" id="ECPE_0001303301-mRNA-1">
    <property type="protein sequence ID" value="ECPE_0001303301-mRNA-1"/>
    <property type="gene ID" value="ECPE_0001303301"/>
</dbReference>
<dbReference type="EMBL" id="UZAN01054061">
    <property type="protein sequence ID" value="VDP90267.1"/>
    <property type="molecule type" value="Genomic_DNA"/>
</dbReference>
<dbReference type="GO" id="GO:0016020">
    <property type="term" value="C:membrane"/>
    <property type="evidence" value="ECO:0007669"/>
    <property type="project" value="UniProtKB-SubCell"/>
</dbReference>
<organism evidence="11">
    <name type="scientific">Echinostoma caproni</name>
    <dbReference type="NCBI Taxonomy" id="27848"/>
    <lineage>
        <taxon>Eukaryota</taxon>
        <taxon>Metazoa</taxon>
        <taxon>Spiralia</taxon>
        <taxon>Lophotrochozoa</taxon>
        <taxon>Platyhelminthes</taxon>
        <taxon>Trematoda</taxon>
        <taxon>Digenea</taxon>
        <taxon>Plagiorchiida</taxon>
        <taxon>Echinostomata</taxon>
        <taxon>Echinostomatoidea</taxon>
        <taxon>Echinostomatidae</taxon>
        <taxon>Echinostoma</taxon>
    </lineage>
</organism>
<dbReference type="PANTHER" id="PTHR11910">
    <property type="entry name" value="ATP SYNTHASE DELTA CHAIN"/>
    <property type="match status" value="1"/>
</dbReference>
<evidence type="ECO:0000313" key="10">
    <source>
        <dbReference type="Proteomes" id="UP000272942"/>
    </source>
</evidence>
<accession>A0A183B1B0</accession>
<dbReference type="SUPFAM" id="SSF47928">
    <property type="entry name" value="N-terminal domain of the delta subunit of the F1F0-ATP synthase"/>
    <property type="match status" value="1"/>
</dbReference>
<reference evidence="9 10" key="2">
    <citation type="submission" date="2018-11" db="EMBL/GenBank/DDBJ databases">
        <authorList>
            <consortium name="Pathogen Informatics"/>
        </authorList>
    </citation>
    <scope>NUCLEOTIDE SEQUENCE [LARGE SCALE GENOMIC DNA]</scope>
    <source>
        <strain evidence="9 10">Egypt</strain>
    </source>
</reference>
<keyword evidence="3" id="KW-0813">Transport</keyword>
<dbReference type="Gene3D" id="1.10.520.20">
    <property type="entry name" value="N-terminal domain of the delta subunit of the F1F0-ATP synthase"/>
    <property type="match status" value="1"/>
</dbReference>
<dbReference type="OrthoDB" id="1262810at2759"/>
<protein>
    <recommendedName>
        <fullName evidence="8">Oligomycin sensitivity conferral protein</fullName>
    </recommendedName>
</protein>
<keyword evidence="5" id="KW-0406">Ion transport</keyword>
<dbReference type="InterPro" id="IPR026015">
    <property type="entry name" value="ATP_synth_OSCP/delta_N_sf"/>
</dbReference>
<reference evidence="11" key="1">
    <citation type="submission" date="2016-06" db="UniProtKB">
        <authorList>
            <consortium name="WormBaseParasite"/>
        </authorList>
    </citation>
    <scope>IDENTIFICATION</scope>
</reference>
<keyword evidence="6" id="KW-0472">Membrane</keyword>
<keyword evidence="4" id="KW-0375">Hydrogen ion transport</keyword>
<evidence type="ECO:0000256" key="7">
    <source>
        <dbReference type="ARBA" id="ARBA00023310"/>
    </source>
</evidence>
<dbReference type="NCBIfam" id="TIGR01145">
    <property type="entry name" value="ATP_synt_delta"/>
    <property type="match status" value="1"/>
</dbReference>